<evidence type="ECO:0000313" key="3">
    <source>
        <dbReference type="Proteomes" id="UP001162972"/>
    </source>
</evidence>
<dbReference type="AlphaFoldDB" id="A0AAD6JB08"/>
<sequence length="104" mass="11227">MWSYRTKFSFLLVLPAGGGGNEIHQHHLQRYQWLPVDERDGFISWLRGEFAAANAIIDSLCHHLRVVGEAAVLFGGGGYCCIAASCIEEAAAAASESSSSTEVL</sequence>
<dbReference type="EMBL" id="JAPFFJ010000018">
    <property type="protein sequence ID" value="KAJ6401738.1"/>
    <property type="molecule type" value="Genomic_DNA"/>
</dbReference>
<accession>A0AAD6JB08</accession>
<keyword evidence="1" id="KW-0732">Signal</keyword>
<dbReference type="Proteomes" id="UP001162972">
    <property type="component" value="Chromosome 4"/>
</dbReference>
<feature type="signal peptide" evidence="1">
    <location>
        <begin position="1"/>
        <end position="20"/>
    </location>
</feature>
<keyword evidence="3" id="KW-1185">Reference proteome</keyword>
<comment type="caution">
    <text evidence="2">The sequence shown here is derived from an EMBL/GenBank/DDBJ whole genome shotgun (WGS) entry which is preliminary data.</text>
</comment>
<organism evidence="2 3">
    <name type="scientific">Salix udensis</name>
    <dbReference type="NCBI Taxonomy" id="889485"/>
    <lineage>
        <taxon>Eukaryota</taxon>
        <taxon>Viridiplantae</taxon>
        <taxon>Streptophyta</taxon>
        <taxon>Embryophyta</taxon>
        <taxon>Tracheophyta</taxon>
        <taxon>Spermatophyta</taxon>
        <taxon>Magnoliopsida</taxon>
        <taxon>eudicotyledons</taxon>
        <taxon>Gunneridae</taxon>
        <taxon>Pentapetalae</taxon>
        <taxon>rosids</taxon>
        <taxon>fabids</taxon>
        <taxon>Malpighiales</taxon>
        <taxon>Salicaceae</taxon>
        <taxon>Saliceae</taxon>
        <taxon>Salix</taxon>
    </lineage>
</organism>
<reference evidence="2 3" key="1">
    <citation type="journal article" date="2023" name="Int. J. Mol. Sci.">
        <title>De Novo Assembly and Annotation of 11 Diverse Shrub Willow (Salix) Genomes Reveals Novel Gene Organization in Sex-Linked Regions.</title>
        <authorList>
            <person name="Hyden B."/>
            <person name="Feng K."/>
            <person name="Yates T.B."/>
            <person name="Jawdy S."/>
            <person name="Cereghino C."/>
            <person name="Smart L.B."/>
            <person name="Muchero W."/>
        </authorList>
    </citation>
    <scope>NUCLEOTIDE SEQUENCE [LARGE SCALE GENOMIC DNA]</scope>
    <source>
        <tissue evidence="2">Shoot tip</tissue>
    </source>
</reference>
<proteinExistence type="predicted"/>
<feature type="chain" id="PRO_5042163364" evidence="1">
    <location>
        <begin position="21"/>
        <end position="104"/>
    </location>
</feature>
<evidence type="ECO:0000313" key="2">
    <source>
        <dbReference type="EMBL" id="KAJ6401738.1"/>
    </source>
</evidence>
<name>A0AAD6JB08_9ROSI</name>
<protein>
    <submittedName>
        <fullName evidence="2">Uncharacterized protein</fullName>
    </submittedName>
</protein>
<gene>
    <name evidence="2" type="ORF">OIU84_013909</name>
</gene>
<evidence type="ECO:0000256" key="1">
    <source>
        <dbReference type="SAM" id="SignalP"/>
    </source>
</evidence>